<comment type="caution">
    <text evidence="1">The sequence shown here is derived from an EMBL/GenBank/DDBJ whole genome shotgun (WGS) entry which is preliminary data.</text>
</comment>
<accession>A0A2S6MUX7</accession>
<protein>
    <recommendedName>
        <fullName evidence="3">Bacterial surface antigen (D15) domain-containing protein</fullName>
    </recommendedName>
</protein>
<keyword evidence="2" id="KW-1185">Reference proteome</keyword>
<organism evidence="1 2">
    <name type="scientific">Rhodopila globiformis</name>
    <name type="common">Rhodopseudomonas globiformis</name>
    <dbReference type="NCBI Taxonomy" id="1071"/>
    <lineage>
        <taxon>Bacteria</taxon>
        <taxon>Pseudomonadati</taxon>
        <taxon>Pseudomonadota</taxon>
        <taxon>Alphaproteobacteria</taxon>
        <taxon>Acetobacterales</taxon>
        <taxon>Acetobacteraceae</taxon>
        <taxon>Rhodopila</taxon>
    </lineage>
</organism>
<proteinExistence type="predicted"/>
<evidence type="ECO:0000313" key="1">
    <source>
        <dbReference type="EMBL" id="PPQ26170.1"/>
    </source>
</evidence>
<dbReference type="OrthoDB" id="9771071at2"/>
<reference evidence="1 2" key="1">
    <citation type="journal article" date="2018" name="Arch. Microbiol.">
        <title>New insights into the metabolic potential of the phototrophic purple bacterium Rhodopila globiformis DSM 161(T) from its draft genome sequence and evidence for a vanadium-dependent nitrogenase.</title>
        <authorList>
            <person name="Imhoff J.F."/>
            <person name="Rahn T."/>
            <person name="Kunzel S."/>
            <person name="Neulinger S.C."/>
        </authorList>
    </citation>
    <scope>NUCLEOTIDE SEQUENCE [LARGE SCALE GENOMIC DNA]</scope>
    <source>
        <strain evidence="1 2">DSM 161</strain>
    </source>
</reference>
<dbReference type="EMBL" id="NHRY01000272">
    <property type="protein sequence ID" value="PPQ26170.1"/>
    <property type="molecule type" value="Genomic_DNA"/>
</dbReference>
<evidence type="ECO:0000313" key="2">
    <source>
        <dbReference type="Proteomes" id="UP000239724"/>
    </source>
</evidence>
<dbReference type="Proteomes" id="UP000239724">
    <property type="component" value="Unassembled WGS sequence"/>
</dbReference>
<gene>
    <name evidence="1" type="ORF">CCS01_30555</name>
</gene>
<dbReference type="RefSeq" id="WP_104522871.1">
    <property type="nucleotide sequence ID" value="NZ_NHRY01000272.1"/>
</dbReference>
<dbReference type="AlphaFoldDB" id="A0A2S6MUX7"/>
<evidence type="ECO:0008006" key="3">
    <source>
        <dbReference type="Google" id="ProtNLM"/>
    </source>
</evidence>
<name>A0A2S6MUX7_RHOGL</name>
<sequence>MLGTCLALAGTPGRADEPDVKIGGFPSIDFRNLPFILIPEVGTDPNAGTTVGLMPVFLKTDEQREIRQIIAPDVIYNPYFGFGARGRIFGYPSDDTRWSVVGGADQRVERSFGATYATGLTRQGDWSWSLQAVYDVNGTGRFFGIGNSSSLANETTYVNETGYLAGRIGWNLNPAWQFAYSVLPRVVNIGAGVIKGVPSIQTVFPVQGQLGTGYDFLNMVSVTFDTRDSLDIPSRGTEVVAYAGLAPGLLGGSASTSYTVMGIDGRNYWHVADNLIVASHAAFRYMPSTPDAPFWVQSSLGGDRSFLAGAQPLRAFGAGRFIDRNLFSASIELRRKVLELDLFSTNLNVELAPFAEVGRVFHNMGDNPFSALHTAVGMGFRAYARPSVVGYVDVGYGSEGTAVFSGVSYPF</sequence>
<dbReference type="Gene3D" id="2.40.160.50">
    <property type="entry name" value="membrane protein fhac: a member of the omp85/tpsb transporter family"/>
    <property type="match status" value="1"/>
</dbReference>